<dbReference type="Gene3D" id="2.60.40.10">
    <property type="entry name" value="Immunoglobulins"/>
    <property type="match status" value="1"/>
</dbReference>
<dbReference type="EMBL" id="JASJQH010007050">
    <property type="protein sequence ID" value="KAK9719421.1"/>
    <property type="molecule type" value="Genomic_DNA"/>
</dbReference>
<name>A0ABR2W422_9FUNG</name>
<organism evidence="3 4">
    <name type="scientific">Basidiobolus ranarum</name>
    <dbReference type="NCBI Taxonomy" id="34480"/>
    <lineage>
        <taxon>Eukaryota</taxon>
        <taxon>Fungi</taxon>
        <taxon>Fungi incertae sedis</taxon>
        <taxon>Zoopagomycota</taxon>
        <taxon>Entomophthoromycotina</taxon>
        <taxon>Basidiobolomycetes</taxon>
        <taxon>Basidiobolales</taxon>
        <taxon>Basidiobolaceae</taxon>
        <taxon>Basidiobolus</taxon>
    </lineage>
</organism>
<dbReference type="Proteomes" id="UP001479436">
    <property type="component" value="Unassembled WGS sequence"/>
</dbReference>
<dbReference type="InterPro" id="IPR013784">
    <property type="entry name" value="Carb-bd-like_fold"/>
</dbReference>
<evidence type="ECO:0000313" key="3">
    <source>
        <dbReference type="EMBL" id="KAK9719421.1"/>
    </source>
</evidence>
<proteinExistence type="predicted"/>
<sequence length="262" mass="29989">MLNGIYYFFSNAWNGFKSLYVPPATSPLTEARNEIDQVKKEIQQLKAENNRLKNVEHDYQKSIREQAQEINALKASIASYKRLLEEKESLLAADKRRLEESEASVASYKRQLEESKPFLDVIEKNLTNLKDDNGLDYARTLDYIILSALRNMKVLTFKLENVSLEAGDRIFVCGGHVLLGDWVPTSSLELTAMGSNYEASVGINEVTQKELNRLQYKYALLRGDAWYWESGKDRFRENPTSADVVDGEPRVWETTPCMTNSK</sequence>
<dbReference type="InterPro" id="IPR002044">
    <property type="entry name" value="CBM20"/>
</dbReference>
<feature type="coiled-coil region" evidence="1">
    <location>
        <begin position="28"/>
        <end position="111"/>
    </location>
</feature>
<dbReference type="Pfam" id="PF00686">
    <property type="entry name" value="CBM_20"/>
    <property type="match status" value="1"/>
</dbReference>
<reference evidence="3 4" key="1">
    <citation type="submission" date="2023-04" db="EMBL/GenBank/DDBJ databases">
        <title>Genome of Basidiobolus ranarum AG-B5.</title>
        <authorList>
            <person name="Stajich J.E."/>
            <person name="Carter-House D."/>
            <person name="Gryganskyi A."/>
        </authorList>
    </citation>
    <scope>NUCLEOTIDE SEQUENCE [LARGE SCALE GENOMIC DNA]</scope>
    <source>
        <strain evidence="3 4">AG-B5</strain>
    </source>
</reference>
<feature type="domain" description="CBM20" evidence="2">
    <location>
        <begin position="147"/>
        <end position="254"/>
    </location>
</feature>
<gene>
    <name evidence="3" type="ORF">K7432_004824</name>
</gene>
<evidence type="ECO:0000256" key="1">
    <source>
        <dbReference type="SAM" id="Coils"/>
    </source>
</evidence>
<evidence type="ECO:0000259" key="2">
    <source>
        <dbReference type="PROSITE" id="PS51166"/>
    </source>
</evidence>
<dbReference type="SMART" id="SM01065">
    <property type="entry name" value="CBM_2"/>
    <property type="match status" value="1"/>
</dbReference>
<keyword evidence="4" id="KW-1185">Reference proteome</keyword>
<accession>A0ABR2W422</accession>
<keyword evidence="1" id="KW-0175">Coiled coil</keyword>
<comment type="caution">
    <text evidence="3">The sequence shown here is derived from an EMBL/GenBank/DDBJ whole genome shotgun (WGS) entry which is preliminary data.</text>
</comment>
<evidence type="ECO:0000313" key="4">
    <source>
        <dbReference type="Proteomes" id="UP001479436"/>
    </source>
</evidence>
<protein>
    <recommendedName>
        <fullName evidence="2">CBM20 domain-containing protein</fullName>
    </recommendedName>
</protein>
<dbReference type="InterPro" id="IPR013783">
    <property type="entry name" value="Ig-like_fold"/>
</dbReference>
<dbReference type="PROSITE" id="PS51166">
    <property type="entry name" value="CBM20"/>
    <property type="match status" value="1"/>
</dbReference>
<dbReference type="SUPFAM" id="SSF49452">
    <property type="entry name" value="Starch-binding domain-like"/>
    <property type="match status" value="1"/>
</dbReference>